<evidence type="ECO:0000313" key="1">
    <source>
        <dbReference type="EMBL" id="KAH7996731.1"/>
    </source>
</evidence>
<sequence length="282" mass="31564">MNQTCAVVEVFWILPWIVEMTQTDGADVVVFLISLWVLGMIQTCDAWEVFWTSFWALEMIQIYVASEVSRVIQICLQISPFALGKTLNCSDCRVFLVSLYCQMEKSQTYFAVVKNGISSTLEKSGFYVSQVVKWTSSLVLRKVQMKFALEERQTALSDLGVILTCSASGLVIWTFRQGTSQTCFSAMETIHAFGGFWNGTNHASEEYEIGPIGEDCVSVTYPNAGVFLSVPATVGYETVPFFEEYVNEIGHAAEQSETFPALEGCGIWPFWVGCETEIYLCE</sequence>
<name>A0ACB8EVB0_9SAUR</name>
<reference evidence="1" key="1">
    <citation type="submission" date="2021-08" db="EMBL/GenBank/DDBJ databases">
        <title>The first chromosome-level gecko genome reveals the dynamic sex chromosomes of Neotropical dwarf geckos (Sphaerodactylidae: Sphaerodactylus).</title>
        <authorList>
            <person name="Pinto B.J."/>
            <person name="Keating S.E."/>
            <person name="Gamble T."/>
        </authorList>
    </citation>
    <scope>NUCLEOTIDE SEQUENCE</scope>
    <source>
        <strain evidence="1">TG3544</strain>
    </source>
</reference>
<protein>
    <submittedName>
        <fullName evidence="1">Uncharacterized protein</fullName>
    </submittedName>
</protein>
<evidence type="ECO:0000313" key="2">
    <source>
        <dbReference type="Proteomes" id="UP000827872"/>
    </source>
</evidence>
<accession>A0ACB8EVB0</accession>
<comment type="caution">
    <text evidence="1">The sequence shown here is derived from an EMBL/GenBank/DDBJ whole genome shotgun (WGS) entry which is preliminary data.</text>
</comment>
<dbReference type="Proteomes" id="UP000827872">
    <property type="component" value="Linkage Group LG15"/>
</dbReference>
<organism evidence="1 2">
    <name type="scientific">Sphaerodactylus townsendi</name>
    <dbReference type="NCBI Taxonomy" id="933632"/>
    <lineage>
        <taxon>Eukaryota</taxon>
        <taxon>Metazoa</taxon>
        <taxon>Chordata</taxon>
        <taxon>Craniata</taxon>
        <taxon>Vertebrata</taxon>
        <taxon>Euteleostomi</taxon>
        <taxon>Lepidosauria</taxon>
        <taxon>Squamata</taxon>
        <taxon>Bifurcata</taxon>
        <taxon>Gekkota</taxon>
        <taxon>Sphaerodactylidae</taxon>
        <taxon>Sphaerodactylus</taxon>
    </lineage>
</organism>
<dbReference type="EMBL" id="CM037628">
    <property type="protein sequence ID" value="KAH7996731.1"/>
    <property type="molecule type" value="Genomic_DNA"/>
</dbReference>
<proteinExistence type="predicted"/>
<gene>
    <name evidence="1" type="ORF">K3G42_010541</name>
</gene>
<keyword evidence="2" id="KW-1185">Reference proteome</keyword>